<dbReference type="PANTHER" id="PTHR44499">
    <property type="entry name" value="JOUBERIN"/>
    <property type="match status" value="1"/>
</dbReference>
<feature type="compositionally biased region" description="Basic residues" evidence="4">
    <location>
        <begin position="260"/>
        <end position="275"/>
    </location>
</feature>
<reference evidence="6" key="1">
    <citation type="submission" date="2025-08" db="UniProtKB">
        <authorList>
            <consortium name="RefSeq"/>
        </authorList>
    </citation>
    <scope>IDENTIFICATION</scope>
    <source>
        <tissue evidence="6">Whole Larva</tissue>
    </source>
</reference>
<evidence type="ECO:0000256" key="4">
    <source>
        <dbReference type="SAM" id="MobiDB-lite"/>
    </source>
</evidence>
<organism evidence="5 6">
    <name type="scientific">Nicrophorus vespilloides</name>
    <name type="common">Boreal carrion beetle</name>
    <dbReference type="NCBI Taxonomy" id="110193"/>
    <lineage>
        <taxon>Eukaryota</taxon>
        <taxon>Metazoa</taxon>
        <taxon>Ecdysozoa</taxon>
        <taxon>Arthropoda</taxon>
        <taxon>Hexapoda</taxon>
        <taxon>Insecta</taxon>
        <taxon>Pterygota</taxon>
        <taxon>Neoptera</taxon>
        <taxon>Endopterygota</taxon>
        <taxon>Coleoptera</taxon>
        <taxon>Polyphaga</taxon>
        <taxon>Staphyliniformia</taxon>
        <taxon>Silphidae</taxon>
        <taxon>Nicrophorinae</taxon>
        <taxon>Nicrophorus</taxon>
    </lineage>
</organism>
<feature type="compositionally biased region" description="Basic and acidic residues" evidence="4">
    <location>
        <begin position="79"/>
        <end position="101"/>
    </location>
</feature>
<keyword evidence="5" id="KW-1185">Reference proteome</keyword>
<dbReference type="InterPro" id="IPR036322">
    <property type="entry name" value="WD40_repeat_dom_sf"/>
</dbReference>
<sequence>MSSFATGVRNQTKERFDALLKSALRKKSQSKSKQNLVEEVEVVSDGGISNASEDKAYIMDKFLQDATEAKVPIPKPRRRLLDGKSDNQQSKIDERSEDNKMKVKVKKPIESNHSSSDDEGDKSRVKRKVNVRKPIESTDDDSKLVEIYAKPESSSKSSITKDEDNNSIINNSKLPVDSTDEDDDTYVKSNIKNEECIKTNESTDDEPSSKPKIKPRNIPKQNIETLKRKQKNVESKESQKSLDSISKEEEVSYEDEIKPKPRKSKATVKPKPRTRVPQKGTVYGYEKILNVCVHRTDRLKLDSYVIHPVVKIHLVDGKTGDYLKKSDKSRAALFYYENKQIDYIGPIMTRAYDLQENRSLHPNWEENIMINEDLEYLKSSPDLLMLFEVMDFSRKEGWYRIAWAFLNLHPTNLERSVRLQLFAPKKMKIYNANQCEIFDLWSKKNYQKYPSTLHVTVKGVTMPQESSTLRSNNPYQKEVGKSQLIEEKHITENPISWDKVDHQICKIPNRLVQKIEGGEDGCFLMAFSNLGNHLAYCALEDNVYNIMIYSIIENEDVAWFPSHQGLIYCLIWSPNDKYVISASADCTVAIWDVEKHTFIQMLPHPAFVYTCCFIGSSIATGCYDQYIRIWGLVKDGNYELREELKGHEGYVTSVCSNKTGNLLYSSDSIGTVLIWLFDEENWQLLRQLLVLDFKEVVINQIILHKREKRLFVNSRDDKVRMIDIKTGYVLQTYHGARNNRVHSKIAISTCGNYVFSGSESGDLYVWNTENGTIEDVWKPYNKEVDIHCITSHPKDAYLAISHYGLPLPILLYGHENGPKLDSTINEEPTNKSQIEKKLKSLDFKGILEKMDNVISVNNKY</sequence>
<dbReference type="InterPro" id="IPR052803">
    <property type="entry name" value="Cilium-Associated_Jouberin"/>
</dbReference>
<protein>
    <submittedName>
        <fullName evidence="6">Jouberin-like</fullName>
    </submittedName>
</protein>
<evidence type="ECO:0000256" key="3">
    <source>
        <dbReference type="PROSITE-ProRule" id="PRU00221"/>
    </source>
</evidence>
<dbReference type="GeneID" id="108563806"/>
<feature type="region of interest" description="Disordered" evidence="4">
    <location>
        <begin position="66"/>
        <end position="275"/>
    </location>
</feature>
<dbReference type="SMART" id="SM00320">
    <property type="entry name" value="WD40"/>
    <property type="match status" value="6"/>
</dbReference>
<dbReference type="RefSeq" id="XP_017778081.1">
    <property type="nucleotide sequence ID" value="XM_017922592.1"/>
</dbReference>
<feature type="repeat" description="WD" evidence="3">
    <location>
        <begin position="560"/>
        <end position="601"/>
    </location>
</feature>
<dbReference type="Pfam" id="PF00400">
    <property type="entry name" value="WD40"/>
    <property type="match status" value="3"/>
</dbReference>
<keyword evidence="1 3" id="KW-0853">WD repeat</keyword>
<evidence type="ECO:0000313" key="5">
    <source>
        <dbReference type="Proteomes" id="UP000695000"/>
    </source>
</evidence>
<keyword evidence="2" id="KW-0677">Repeat</keyword>
<dbReference type="InterPro" id="IPR015943">
    <property type="entry name" value="WD40/YVTN_repeat-like_dom_sf"/>
</dbReference>
<dbReference type="PROSITE" id="PS00678">
    <property type="entry name" value="WD_REPEATS_1"/>
    <property type="match status" value="1"/>
</dbReference>
<feature type="repeat" description="WD" evidence="3">
    <location>
        <begin position="644"/>
        <end position="675"/>
    </location>
</feature>
<evidence type="ECO:0000256" key="1">
    <source>
        <dbReference type="ARBA" id="ARBA00022574"/>
    </source>
</evidence>
<dbReference type="PROSITE" id="PS50082">
    <property type="entry name" value="WD_REPEATS_2"/>
    <property type="match status" value="2"/>
</dbReference>
<evidence type="ECO:0000256" key="2">
    <source>
        <dbReference type="ARBA" id="ARBA00022737"/>
    </source>
</evidence>
<dbReference type="Proteomes" id="UP000695000">
    <property type="component" value="Unplaced"/>
</dbReference>
<accession>A0ABM1MU31</accession>
<dbReference type="PROSITE" id="PS50294">
    <property type="entry name" value="WD_REPEATS_REGION"/>
    <property type="match status" value="1"/>
</dbReference>
<dbReference type="PANTHER" id="PTHR44499:SF1">
    <property type="entry name" value="JOUBERIN"/>
    <property type="match status" value="1"/>
</dbReference>
<dbReference type="InterPro" id="IPR001680">
    <property type="entry name" value="WD40_rpt"/>
</dbReference>
<evidence type="ECO:0000313" key="6">
    <source>
        <dbReference type="RefSeq" id="XP_017778081.1"/>
    </source>
</evidence>
<gene>
    <name evidence="6" type="primary">LOC108563806</name>
</gene>
<name>A0ABM1MU31_NICVS</name>
<dbReference type="Gene3D" id="2.130.10.10">
    <property type="entry name" value="YVTN repeat-like/Quinoprotein amine dehydrogenase"/>
    <property type="match status" value="1"/>
</dbReference>
<proteinExistence type="predicted"/>
<feature type="compositionally biased region" description="Basic and acidic residues" evidence="4">
    <location>
        <begin position="225"/>
        <end position="259"/>
    </location>
</feature>
<feature type="compositionally biased region" description="Basic and acidic residues" evidence="4">
    <location>
        <begin position="133"/>
        <end position="144"/>
    </location>
</feature>
<dbReference type="SUPFAM" id="SSF50978">
    <property type="entry name" value="WD40 repeat-like"/>
    <property type="match status" value="1"/>
</dbReference>
<dbReference type="InterPro" id="IPR019775">
    <property type="entry name" value="WD40_repeat_CS"/>
</dbReference>